<evidence type="ECO:0000313" key="2">
    <source>
        <dbReference type="Proteomes" id="UP000789342"/>
    </source>
</evidence>
<organism evidence="1 2">
    <name type="scientific">Acaulospora morrowiae</name>
    <dbReference type="NCBI Taxonomy" id="94023"/>
    <lineage>
        <taxon>Eukaryota</taxon>
        <taxon>Fungi</taxon>
        <taxon>Fungi incertae sedis</taxon>
        <taxon>Mucoromycota</taxon>
        <taxon>Glomeromycotina</taxon>
        <taxon>Glomeromycetes</taxon>
        <taxon>Diversisporales</taxon>
        <taxon>Acaulosporaceae</taxon>
        <taxon>Acaulospora</taxon>
    </lineage>
</organism>
<sequence>MSSIPRRKTDLSDADLQFLLNLLIQNIGLFVVPYFDRTLFHGEYRFRLLDLISFKNEARNRNAHGVILAYS</sequence>
<name>A0A9N9HYQ7_9GLOM</name>
<accession>A0A9N9HYQ7</accession>
<keyword evidence="2" id="KW-1185">Reference proteome</keyword>
<protein>
    <submittedName>
        <fullName evidence="1">12784_t:CDS:1</fullName>
    </submittedName>
</protein>
<dbReference type="EMBL" id="CAJVPV010019781">
    <property type="protein sequence ID" value="CAG8712303.1"/>
    <property type="molecule type" value="Genomic_DNA"/>
</dbReference>
<proteinExistence type="predicted"/>
<evidence type="ECO:0000313" key="1">
    <source>
        <dbReference type="EMBL" id="CAG8712303.1"/>
    </source>
</evidence>
<dbReference type="Proteomes" id="UP000789342">
    <property type="component" value="Unassembled WGS sequence"/>
</dbReference>
<reference evidence="1" key="1">
    <citation type="submission" date="2021-06" db="EMBL/GenBank/DDBJ databases">
        <authorList>
            <person name="Kallberg Y."/>
            <person name="Tangrot J."/>
            <person name="Rosling A."/>
        </authorList>
    </citation>
    <scope>NUCLEOTIDE SEQUENCE</scope>
    <source>
        <strain evidence="1">CL551</strain>
    </source>
</reference>
<gene>
    <name evidence="1" type="ORF">AMORRO_LOCUS12767</name>
</gene>
<comment type="caution">
    <text evidence="1">The sequence shown here is derived from an EMBL/GenBank/DDBJ whole genome shotgun (WGS) entry which is preliminary data.</text>
</comment>
<dbReference type="AlphaFoldDB" id="A0A9N9HYQ7"/>
<feature type="non-terminal residue" evidence="1">
    <location>
        <position position="71"/>
    </location>
</feature>